<dbReference type="Gene3D" id="4.10.320.10">
    <property type="entry name" value="E3-binding domain"/>
    <property type="match status" value="1"/>
</dbReference>
<evidence type="ECO:0000256" key="11">
    <source>
        <dbReference type="RuleBase" id="RU361138"/>
    </source>
</evidence>
<dbReference type="UniPathway" id="UPA00868">
    <property type="reaction ID" value="UER00840"/>
</dbReference>
<evidence type="ECO:0000256" key="2">
    <source>
        <dbReference type="ARBA" id="ARBA00005145"/>
    </source>
</evidence>
<dbReference type="PANTHER" id="PTHR43416">
    <property type="entry name" value="DIHYDROLIPOYLLYSINE-RESIDUE SUCCINYLTRANSFERASE COMPONENT OF 2-OXOGLUTARATE DEHYDROGENASE COMPLEX, MITOCHONDRIAL-RELATED"/>
    <property type="match status" value="1"/>
</dbReference>
<feature type="domain" description="Lipoyl-binding" evidence="12">
    <location>
        <begin position="3"/>
        <end position="78"/>
    </location>
</feature>
<evidence type="ECO:0000313" key="14">
    <source>
        <dbReference type="EMBL" id="QKM62728.1"/>
    </source>
</evidence>
<dbReference type="FunFam" id="3.30.559.10:FF:000007">
    <property type="entry name" value="Dihydrolipoamide acetyltransferase component of pyruvate dehydrogenase complex"/>
    <property type="match status" value="1"/>
</dbReference>
<reference evidence="14 15" key="1">
    <citation type="submission" date="2018-04" db="EMBL/GenBank/DDBJ databases">
        <title>Polynucleobacter sp. LimPoW16 genome.</title>
        <authorList>
            <person name="Hahn M.W."/>
        </authorList>
    </citation>
    <scope>NUCLEOTIDE SEQUENCE [LARGE SCALE GENOMIC DNA]</scope>
    <source>
        <strain evidence="14 15">LimPoW16</strain>
    </source>
</reference>
<evidence type="ECO:0000259" key="12">
    <source>
        <dbReference type="PROSITE" id="PS50968"/>
    </source>
</evidence>
<name>A0A6M9PTB7_9BURK</name>
<evidence type="ECO:0000256" key="6">
    <source>
        <dbReference type="ARBA" id="ARBA00022532"/>
    </source>
</evidence>
<dbReference type="EC" id="2.3.1.61" evidence="4 11"/>
<organism evidence="14 15">
    <name type="scientific">Polynucleobacter antarcticus</name>
    <dbReference type="NCBI Taxonomy" id="1743162"/>
    <lineage>
        <taxon>Bacteria</taxon>
        <taxon>Pseudomonadati</taxon>
        <taxon>Pseudomonadota</taxon>
        <taxon>Betaproteobacteria</taxon>
        <taxon>Burkholderiales</taxon>
        <taxon>Burkholderiaceae</taxon>
        <taxon>Polynucleobacter</taxon>
    </lineage>
</organism>
<keyword evidence="9 11" id="KW-0012">Acyltransferase</keyword>
<protein>
    <recommendedName>
        <fullName evidence="5 11">Dihydrolipoyllysine-residue succinyltransferase component of 2-oxoglutarate dehydrogenase complex</fullName>
        <ecNumber evidence="4 11">2.3.1.61</ecNumber>
    </recommendedName>
    <alternativeName>
        <fullName evidence="11">2-oxoglutarate dehydrogenase complex component E2</fullName>
    </alternativeName>
</protein>
<dbReference type="AlphaFoldDB" id="A0A6M9PTB7"/>
<dbReference type="SUPFAM" id="SSF51230">
    <property type="entry name" value="Single hybrid motif"/>
    <property type="match status" value="1"/>
</dbReference>
<dbReference type="SUPFAM" id="SSF52777">
    <property type="entry name" value="CoA-dependent acyltransferases"/>
    <property type="match status" value="1"/>
</dbReference>
<dbReference type="Gene3D" id="3.30.559.10">
    <property type="entry name" value="Chloramphenicol acetyltransferase-like domain"/>
    <property type="match status" value="1"/>
</dbReference>
<keyword evidence="15" id="KW-1185">Reference proteome</keyword>
<comment type="pathway">
    <text evidence="2 11">Amino-acid degradation; L-lysine degradation via saccharopine pathway; glutaryl-CoA from L-lysine: step 6/6.</text>
</comment>
<feature type="domain" description="Peripheral subunit-binding (PSBD)" evidence="13">
    <location>
        <begin position="112"/>
        <end position="149"/>
    </location>
</feature>
<dbReference type="CDD" id="cd06849">
    <property type="entry name" value="lipoyl_domain"/>
    <property type="match status" value="1"/>
</dbReference>
<dbReference type="GO" id="GO:0006099">
    <property type="term" value="P:tricarboxylic acid cycle"/>
    <property type="evidence" value="ECO:0007669"/>
    <property type="project" value="UniProtKB-UniRule"/>
</dbReference>
<evidence type="ECO:0000256" key="7">
    <source>
        <dbReference type="ARBA" id="ARBA00022679"/>
    </source>
</evidence>
<dbReference type="KEGG" id="pani:DCO16_06460"/>
<evidence type="ECO:0000256" key="10">
    <source>
        <dbReference type="ARBA" id="ARBA00052761"/>
    </source>
</evidence>
<dbReference type="InterPro" id="IPR011053">
    <property type="entry name" value="Single_hybrid_motif"/>
</dbReference>
<dbReference type="GO" id="GO:0005829">
    <property type="term" value="C:cytosol"/>
    <property type="evidence" value="ECO:0007669"/>
    <property type="project" value="TreeGrafter"/>
</dbReference>
<evidence type="ECO:0000256" key="5">
    <source>
        <dbReference type="ARBA" id="ARBA00019511"/>
    </source>
</evidence>
<dbReference type="InterPro" id="IPR001078">
    <property type="entry name" value="2-oxoacid_DH_actylTfrase"/>
</dbReference>
<dbReference type="EMBL" id="CP028941">
    <property type="protein sequence ID" value="QKM62728.1"/>
    <property type="molecule type" value="Genomic_DNA"/>
</dbReference>
<dbReference type="NCBIfam" id="NF004309">
    <property type="entry name" value="PRK05704.1"/>
    <property type="match status" value="1"/>
</dbReference>
<dbReference type="InterPro" id="IPR004167">
    <property type="entry name" value="PSBD"/>
</dbReference>
<evidence type="ECO:0000256" key="8">
    <source>
        <dbReference type="ARBA" id="ARBA00022823"/>
    </source>
</evidence>
<comment type="function">
    <text evidence="1 11">E2 component of the 2-oxoglutarate dehydrogenase (OGDH) complex which catalyzes the second step in the conversion of 2-oxoglutarate to succinyl-CoA and CO(2).</text>
</comment>
<evidence type="ECO:0000256" key="3">
    <source>
        <dbReference type="ARBA" id="ARBA00007317"/>
    </source>
</evidence>
<dbReference type="InterPro" id="IPR003016">
    <property type="entry name" value="2-oxoA_DH_lipoyl-BS"/>
</dbReference>
<dbReference type="GO" id="GO:0045252">
    <property type="term" value="C:oxoglutarate dehydrogenase complex"/>
    <property type="evidence" value="ECO:0007669"/>
    <property type="project" value="UniProtKB-UniRule"/>
</dbReference>
<dbReference type="PROSITE" id="PS50968">
    <property type="entry name" value="BIOTINYL_LIPOYL"/>
    <property type="match status" value="1"/>
</dbReference>
<dbReference type="InterPro" id="IPR036625">
    <property type="entry name" value="E3-bd_dom_sf"/>
</dbReference>
<keyword evidence="7 11" id="KW-0808">Transferase</keyword>
<dbReference type="InterPro" id="IPR000089">
    <property type="entry name" value="Biotin_lipoyl"/>
</dbReference>
<dbReference type="InterPro" id="IPR023213">
    <property type="entry name" value="CAT-like_dom_sf"/>
</dbReference>
<evidence type="ECO:0000259" key="13">
    <source>
        <dbReference type="PROSITE" id="PS51826"/>
    </source>
</evidence>
<dbReference type="Pfam" id="PF00364">
    <property type="entry name" value="Biotin_lipoyl"/>
    <property type="match status" value="1"/>
</dbReference>
<dbReference type="NCBIfam" id="TIGR01347">
    <property type="entry name" value="sucB"/>
    <property type="match status" value="1"/>
</dbReference>
<dbReference type="Pfam" id="PF02817">
    <property type="entry name" value="E3_binding"/>
    <property type="match status" value="1"/>
</dbReference>
<evidence type="ECO:0000256" key="9">
    <source>
        <dbReference type="ARBA" id="ARBA00023315"/>
    </source>
</evidence>
<comment type="similarity">
    <text evidence="3 11">Belongs to the 2-oxoacid dehydrogenase family.</text>
</comment>
<dbReference type="InterPro" id="IPR050537">
    <property type="entry name" value="2-oxoacid_dehydrogenase"/>
</dbReference>
<gene>
    <name evidence="14" type="ORF">DCO16_06460</name>
</gene>
<comment type="catalytic activity">
    <reaction evidence="10 11">
        <text>N(6)-[(R)-dihydrolipoyl]-L-lysyl-[protein] + succinyl-CoA = N(6)-[(R)-S(8)-succinyldihydrolipoyl]-L-lysyl-[protein] + CoA</text>
        <dbReference type="Rhea" id="RHEA:15213"/>
        <dbReference type="Rhea" id="RHEA-COMP:10475"/>
        <dbReference type="Rhea" id="RHEA-COMP:20092"/>
        <dbReference type="ChEBI" id="CHEBI:57287"/>
        <dbReference type="ChEBI" id="CHEBI:57292"/>
        <dbReference type="ChEBI" id="CHEBI:83100"/>
        <dbReference type="ChEBI" id="CHEBI:83120"/>
        <dbReference type="EC" id="2.3.1.61"/>
    </reaction>
</comment>
<dbReference type="GO" id="GO:0033512">
    <property type="term" value="P:L-lysine catabolic process to acetyl-CoA via saccharopine"/>
    <property type="evidence" value="ECO:0007669"/>
    <property type="project" value="UniProtKB-UniRule"/>
</dbReference>
<comment type="cofactor">
    <cofactor evidence="11">
        <name>(R)-lipoate</name>
        <dbReference type="ChEBI" id="CHEBI:83088"/>
    </cofactor>
    <text evidence="11">Binds 1 lipoyl cofactor covalently.</text>
</comment>
<dbReference type="PROSITE" id="PS51826">
    <property type="entry name" value="PSBD"/>
    <property type="match status" value="1"/>
</dbReference>
<accession>A0A6M9PTB7</accession>
<evidence type="ECO:0000256" key="1">
    <source>
        <dbReference type="ARBA" id="ARBA00004052"/>
    </source>
</evidence>
<keyword evidence="8 11" id="KW-0450">Lipoyl</keyword>
<dbReference type="Pfam" id="PF00198">
    <property type="entry name" value="2-oxoacid_dh"/>
    <property type="match status" value="1"/>
</dbReference>
<evidence type="ECO:0000313" key="15">
    <source>
        <dbReference type="Proteomes" id="UP000500806"/>
    </source>
</evidence>
<dbReference type="GO" id="GO:0004149">
    <property type="term" value="F:dihydrolipoyllysine-residue succinyltransferase activity"/>
    <property type="evidence" value="ECO:0007669"/>
    <property type="project" value="UniProtKB-UniRule"/>
</dbReference>
<dbReference type="PANTHER" id="PTHR43416:SF5">
    <property type="entry name" value="DIHYDROLIPOYLLYSINE-RESIDUE SUCCINYLTRANSFERASE COMPONENT OF 2-OXOGLUTARATE DEHYDROGENASE COMPLEX, MITOCHONDRIAL"/>
    <property type="match status" value="1"/>
</dbReference>
<dbReference type="PROSITE" id="PS00189">
    <property type="entry name" value="LIPOYL"/>
    <property type="match status" value="1"/>
</dbReference>
<dbReference type="SUPFAM" id="SSF47005">
    <property type="entry name" value="Peripheral subunit-binding domain of 2-oxo acid dehydrogenase complex"/>
    <property type="match status" value="1"/>
</dbReference>
<dbReference type="Proteomes" id="UP000500806">
    <property type="component" value="Chromosome"/>
</dbReference>
<dbReference type="RefSeq" id="WP_173942892.1">
    <property type="nucleotide sequence ID" value="NZ_CBCSCD010000001.1"/>
</dbReference>
<sequence length="399" mass="42110">MAIFEVKVPQLSESVAEATLLQWKKKVGDAIGQDEILIEIETDKVVLEVPAPSAGVLTEIIIADGGTVLAEQLIAKIDSTAVATNVPVVAATSAPVAAAVKAAPAAKSVGIAAAPSAAKLMAENNLSATQVSGSGRDGRITKGDVIGAVSGATKSAPLPSAPVPMGNRPEERVPMSRLRARIAERLLESQANNAILTTFNEVNMAPVIAMRNKYKDQFEKVHGVKLGFMSFFVKAATHALKKFPLLNASVDGNDIVYHGYFDIGIAVSSPRGLVVPILRDVDQMNLADIEKKIAEYGAKARDGKLSIEELTGGTFSISNGGVFGSMLSTPIINPPQSAILGIHATKERAVVENGQIVIRPINYLALSYDHRIIDGREAVLGLVAMKDALEDPSRLLLDL</sequence>
<dbReference type="Gene3D" id="2.40.50.100">
    <property type="match status" value="1"/>
</dbReference>
<proteinExistence type="inferred from homology"/>
<evidence type="ECO:0000256" key="4">
    <source>
        <dbReference type="ARBA" id="ARBA00012945"/>
    </source>
</evidence>
<keyword evidence="6 11" id="KW-0816">Tricarboxylic acid cycle</keyword>
<dbReference type="InterPro" id="IPR006255">
    <property type="entry name" value="SucB"/>
</dbReference>